<dbReference type="VEuPathDB" id="AmoebaDB:ACA1_300500"/>
<dbReference type="KEGG" id="acan:ACA1_300500"/>
<feature type="region of interest" description="Disordered" evidence="1">
    <location>
        <begin position="265"/>
        <end position="321"/>
    </location>
</feature>
<evidence type="ECO:0000313" key="2">
    <source>
        <dbReference type="EMBL" id="ELR18442.1"/>
    </source>
</evidence>
<proteinExistence type="predicted"/>
<evidence type="ECO:0000256" key="1">
    <source>
        <dbReference type="SAM" id="MobiDB-lite"/>
    </source>
</evidence>
<name>L8GZP2_ACACF</name>
<feature type="compositionally biased region" description="Basic residues" evidence="1">
    <location>
        <begin position="288"/>
        <end position="297"/>
    </location>
</feature>
<protein>
    <recommendedName>
        <fullName evidence="4">MICOS complex subunit</fullName>
    </recommendedName>
</protein>
<feature type="compositionally biased region" description="Basic and acidic residues" evidence="1">
    <location>
        <begin position="268"/>
        <end position="287"/>
    </location>
</feature>
<reference evidence="2 3" key="1">
    <citation type="journal article" date="2013" name="Genome Biol.">
        <title>Genome of Acanthamoeba castellanii highlights extensive lateral gene transfer and early evolution of tyrosine kinase signaling.</title>
        <authorList>
            <person name="Clarke M."/>
            <person name="Lohan A.J."/>
            <person name="Liu B."/>
            <person name="Lagkouvardos I."/>
            <person name="Roy S."/>
            <person name="Zafar N."/>
            <person name="Bertelli C."/>
            <person name="Schilde C."/>
            <person name="Kianianmomeni A."/>
            <person name="Burglin T.R."/>
            <person name="Frech C."/>
            <person name="Turcotte B."/>
            <person name="Kopec K.O."/>
            <person name="Synnott J.M."/>
            <person name="Choo C."/>
            <person name="Paponov I."/>
            <person name="Finkler A."/>
            <person name="Soon Heng Tan C."/>
            <person name="Hutchins A.P."/>
            <person name="Weinmeier T."/>
            <person name="Rattei T."/>
            <person name="Chu J.S."/>
            <person name="Gimenez G."/>
            <person name="Irimia M."/>
            <person name="Rigden D.J."/>
            <person name="Fitzpatrick D.A."/>
            <person name="Lorenzo-Morales J."/>
            <person name="Bateman A."/>
            <person name="Chiu C.H."/>
            <person name="Tang P."/>
            <person name="Hegemann P."/>
            <person name="Fromm H."/>
            <person name="Raoult D."/>
            <person name="Greub G."/>
            <person name="Miranda-Saavedra D."/>
            <person name="Chen N."/>
            <person name="Nash P."/>
            <person name="Ginger M.L."/>
            <person name="Horn M."/>
            <person name="Schaap P."/>
            <person name="Caler L."/>
            <person name="Loftus B."/>
        </authorList>
    </citation>
    <scope>NUCLEOTIDE SEQUENCE [LARGE SCALE GENOMIC DNA]</scope>
    <source>
        <strain evidence="2 3">Neff</strain>
    </source>
</reference>
<sequence length="321" mass="35693">MKLARSQFTVTPRRAGLVLATGGGAAMLGSRFSLPSVHAHEKDVAVDEEQPEAVAAEVEAEESPVVSQQQWEEVWEEEKGTFLRPYITSVRIAAQETLADACGQWKSFKEKTDLDHKWGTTKHFATRYYWLLTGQKLGPEIAFAATTGVLTLVATRKVLRLPFRLALLSGGVATAALLPPYEKAHGAYETFEWAKVADKFDPVAIKDAAIDELKASLPFGLGKSTKKNVEKELLEEKKEQHVDDVAEEAPKKEEIHAVVHHQPAADAVADKKACCHDNNGDKQEHKSENHHHHKSERHHHDEEKEVLDVEPLSDKEAEDVL</sequence>
<dbReference type="EMBL" id="KB007954">
    <property type="protein sequence ID" value="ELR18442.1"/>
    <property type="molecule type" value="Genomic_DNA"/>
</dbReference>
<keyword evidence="3" id="KW-1185">Reference proteome</keyword>
<organism evidence="2 3">
    <name type="scientific">Acanthamoeba castellanii (strain ATCC 30010 / Neff)</name>
    <dbReference type="NCBI Taxonomy" id="1257118"/>
    <lineage>
        <taxon>Eukaryota</taxon>
        <taxon>Amoebozoa</taxon>
        <taxon>Discosea</taxon>
        <taxon>Longamoebia</taxon>
        <taxon>Centramoebida</taxon>
        <taxon>Acanthamoebidae</taxon>
        <taxon>Acanthamoeba</taxon>
    </lineage>
</organism>
<dbReference type="AlphaFoldDB" id="L8GZP2"/>
<dbReference type="Proteomes" id="UP000011083">
    <property type="component" value="Unassembled WGS sequence"/>
</dbReference>
<gene>
    <name evidence="2" type="ORF">ACA1_300500</name>
</gene>
<evidence type="ECO:0008006" key="4">
    <source>
        <dbReference type="Google" id="ProtNLM"/>
    </source>
</evidence>
<accession>L8GZP2</accession>
<dbReference type="GeneID" id="14919221"/>
<feature type="compositionally biased region" description="Basic and acidic residues" evidence="1">
    <location>
        <begin position="298"/>
        <end position="315"/>
    </location>
</feature>
<dbReference type="RefSeq" id="XP_004340475.1">
    <property type="nucleotide sequence ID" value="XM_004340427.1"/>
</dbReference>
<evidence type="ECO:0000313" key="3">
    <source>
        <dbReference type="Proteomes" id="UP000011083"/>
    </source>
</evidence>